<dbReference type="InterPro" id="IPR050331">
    <property type="entry name" value="Zinc_finger"/>
</dbReference>
<dbReference type="SUPFAM" id="SSF57667">
    <property type="entry name" value="beta-beta-alpha zinc fingers"/>
    <property type="match status" value="1"/>
</dbReference>
<evidence type="ECO:0000256" key="8">
    <source>
        <dbReference type="SAM" id="MobiDB-lite"/>
    </source>
</evidence>
<dbReference type="Gene3D" id="3.30.160.60">
    <property type="entry name" value="Classic Zinc Finger"/>
    <property type="match status" value="2"/>
</dbReference>
<feature type="domain" description="C2H2-type" evidence="9">
    <location>
        <begin position="443"/>
        <end position="470"/>
    </location>
</feature>
<dbReference type="PANTHER" id="PTHR16515">
    <property type="entry name" value="PR DOMAIN ZINC FINGER PROTEIN"/>
    <property type="match status" value="1"/>
</dbReference>
<organism evidence="10 11">
    <name type="scientific">Phomopsis amygdali</name>
    <name type="common">Fusicoccum amygdali</name>
    <dbReference type="NCBI Taxonomy" id="1214568"/>
    <lineage>
        <taxon>Eukaryota</taxon>
        <taxon>Fungi</taxon>
        <taxon>Dikarya</taxon>
        <taxon>Ascomycota</taxon>
        <taxon>Pezizomycotina</taxon>
        <taxon>Sordariomycetes</taxon>
        <taxon>Sordariomycetidae</taxon>
        <taxon>Diaporthales</taxon>
        <taxon>Diaporthaceae</taxon>
        <taxon>Diaporthe</taxon>
    </lineage>
</organism>
<evidence type="ECO:0000256" key="1">
    <source>
        <dbReference type="ARBA" id="ARBA00004123"/>
    </source>
</evidence>
<dbReference type="GO" id="GO:0005634">
    <property type="term" value="C:nucleus"/>
    <property type="evidence" value="ECO:0007669"/>
    <property type="project" value="UniProtKB-SubCell"/>
</dbReference>
<evidence type="ECO:0000256" key="4">
    <source>
        <dbReference type="ARBA" id="ARBA00022771"/>
    </source>
</evidence>
<evidence type="ECO:0000256" key="7">
    <source>
        <dbReference type="PROSITE-ProRule" id="PRU00042"/>
    </source>
</evidence>
<name>A0AAD9S6Y2_PHOAM</name>
<evidence type="ECO:0000256" key="6">
    <source>
        <dbReference type="ARBA" id="ARBA00023242"/>
    </source>
</evidence>
<dbReference type="PROSITE" id="PS00028">
    <property type="entry name" value="ZINC_FINGER_C2H2_1"/>
    <property type="match status" value="1"/>
</dbReference>
<reference evidence="10" key="1">
    <citation type="submission" date="2023-06" db="EMBL/GenBank/DDBJ databases">
        <authorList>
            <person name="Noh H."/>
        </authorList>
    </citation>
    <scope>NUCLEOTIDE SEQUENCE</scope>
    <source>
        <strain evidence="10">DUCC20226</strain>
    </source>
</reference>
<feature type="compositionally biased region" description="Low complexity" evidence="8">
    <location>
        <begin position="384"/>
        <end position="393"/>
    </location>
</feature>
<accession>A0AAD9S6Y2</accession>
<keyword evidence="4 7" id="KW-0863">Zinc-finger</keyword>
<feature type="compositionally biased region" description="Polar residues" evidence="8">
    <location>
        <begin position="162"/>
        <end position="189"/>
    </location>
</feature>
<dbReference type="EMBL" id="JAUJFL010000006">
    <property type="protein sequence ID" value="KAK2600915.1"/>
    <property type="molecule type" value="Genomic_DNA"/>
</dbReference>
<feature type="compositionally biased region" description="Pro residues" evidence="8">
    <location>
        <begin position="374"/>
        <end position="383"/>
    </location>
</feature>
<feature type="compositionally biased region" description="Basic and acidic residues" evidence="8">
    <location>
        <begin position="495"/>
        <end position="505"/>
    </location>
</feature>
<dbReference type="PANTHER" id="PTHR16515:SF66">
    <property type="entry name" value="C2H2-TYPE DOMAIN-CONTAINING PROTEIN"/>
    <property type="match status" value="1"/>
</dbReference>
<evidence type="ECO:0000259" key="9">
    <source>
        <dbReference type="PROSITE" id="PS50157"/>
    </source>
</evidence>
<evidence type="ECO:0000256" key="2">
    <source>
        <dbReference type="ARBA" id="ARBA00022723"/>
    </source>
</evidence>
<protein>
    <recommendedName>
        <fullName evidence="9">C2H2-type domain-containing protein</fullName>
    </recommendedName>
</protein>
<comment type="subcellular location">
    <subcellularLocation>
        <location evidence="1">Nucleus</location>
    </subcellularLocation>
</comment>
<feature type="region of interest" description="Disordered" evidence="8">
    <location>
        <begin position="352"/>
        <end position="403"/>
    </location>
</feature>
<dbReference type="GO" id="GO:0008270">
    <property type="term" value="F:zinc ion binding"/>
    <property type="evidence" value="ECO:0007669"/>
    <property type="project" value="UniProtKB-KW"/>
</dbReference>
<dbReference type="AlphaFoldDB" id="A0AAD9S6Y2"/>
<dbReference type="SMART" id="SM00355">
    <property type="entry name" value="ZnF_C2H2"/>
    <property type="match status" value="2"/>
</dbReference>
<dbReference type="FunFam" id="3.30.160.60:FF:000446">
    <property type="entry name" value="Zinc finger protein"/>
    <property type="match status" value="1"/>
</dbReference>
<dbReference type="InterPro" id="IPR013087">
    <property type="entry name" value="Znf_C2H2_type"/>
</dbReference>
<feature type="region of interest" description="Disordered" evidence="8">
    <location>
        <begin position="124"/>
        <end position="335"/>
    </location>
</feature>
<comment type="caution">
    <text evidence="10">The sequence shown here is derived from an EMBL/GenBank/DDBJ whole genome shotgun (WGS) entry which is preliminary data.</text>
</comment>
<feature type="region of interest" description="Disordered" evidence="8">
    <location>
        <begin position="495"/>
        <end position="526"/>
    </location>
</feature>
<keyword evidence="2" id="KW-0479">Metal-binding</keyword>
<dbReference type="GO" id="GO:0010468">
    <property type="term" value="P:regulation of gene expression"/>
    <property type="evidence" value="ECO:0007669"/>
    <property type="project" value="TreeGrafter"/>
</dbReference>
<evidence type="ECO:0000256" key="5">
    <source>
        <dbReference type="ARBA" id="ARBA00022833"/>
    </source>
</evidence>
<evidence type="ECO:0000313" key="10">
    <source>
        <dbReference type="EMBL" id="KAK2600915.1"/>
    </source>
</evidence>
<evidence type="ECO:0000256" key="3">
    <source>
        <dbReference type="ARBA" id="ARBA00022737"/>
    </source>
</evidence>
<keyword evidence="5" id="KW-0862">Zinc</keyword>
<sequence length="526" mass="56034">MRQREREEERLATDDSSFTLEYLRLVWLGTHTKDGVKVDLLQHIHSSSLEAPGCKSSTGTDIAQSISTHPLTIPNTNDSHVDSGTLSLFGLIAAFGFLYTSTDDCVIDQDRLRVLAMMENHADHMGHGHGHRPAPDSGAGRQLMMPPFPSLPPQPQYPASDIPSTSRPSPAPVNTSSLLAFNSAPSNRRSVADGTAMPLQTSPINMHGGSSPESHAGGTGYTWGNHDSWAGRSPQQYGNRTPGGLNQGGFFFQNMNTMPSTTAHSISPITATTPGDTLPSFHSSPATSMSHLSIDQATSNGSSNGILPPFRQNSSSYTPRPTPPLGRSSSFPSPAGTVPPYVPGISSMLPMSTMASSTRPGLAAPISPLGSSGPPGPPPPPGPGRLSPYSSGPQQQYMHNLGNPGQPMALVSHYSPAAAAAAYGGHFSGMMFQSQQRQPDKPHQCDQCPTAFTRNHDLKRHKRIHWAVKPFPCDGCEKAFSRKDALKRHKLVKCCGKDGKDKRDGSPSSTESQGNGGDLSPKESKR</sequence>
<proteinExistence type="predicted"/>
<feature type="domain" description="C2H2-type" evidence="9">
    <location>
        <begin position="471"/>
        <end position="498"/>
    </location>
</feature>
<gene>
    <name evidence="10" type="ORF">N8I77_010412</name>
</gene>
<dbReference type="Pfam" id="PF00096">
    <property type="entry name" value="zf-C2H2"/>
    <property type="match status" value="2"/>
</dbReference>
<dbReference type="PROSITE" id="PS50157">
    <property type="entry name" value="ZINC_FINGER_C2H2_2"/>
    <property type="match status" value="2"/>
</dbReference>
<feature type="compositionally biased region" description="Pro residues" evidence="8">
    <location>
        <begin position="146"/>
        <end position="156"/>
    </location>
</feature>
<dbReference type="InterPro" id="IPR036236">
    <property type="entry name" value="Znf_C2H2_sf"/>
</dbReference>
<feature type="compositionally biased region" description="Polar residues" evidence="8">
    <location>
        <begin position="255"/>
        <end position="319"/>
    </location>
</feature>
<dbReference type="FunFam" id="3.30.160.60:FF:000100">
    <property type="entry name" value="Zinc finger 45-like"/>
    <property type="match status" value="1"/>
</dbReference>
<keyword evidence="11" id="KW-1185">Reference proteome</keyword>
<keyword evidence="6" id="KW-0539">Nucleus</keyword>
<keyword evidence="3" id="KW-0677">Repeat</keyword>
<evidence type="ECO:0000313" key="11">
    <source>
        <dbReference type="Proteomes" id="UP001265746"/>
    </source>
</evidence>
<dbReference type="Proteomes" id="UP001265746">
    <property type="component" value="Unassembled WGS sequence"/>
</dbReference>